<dbReference type="Proteomes" id="UP000245884">
    <property type="component" value="Unassembled WGS sequence"/>
</dbReference>
<dbReference type="GO" id="GO:1902412">
    <property type="term" value="P:regulation of mitotic cytokinesis"/>
    <property type="evidence" value="ECO:0007669"/>
    <property type="project" value="TreeGrafter"/>
</dbReference>
<organism evidence="4 5">
    <name type="scientific">Jaminaea rosea</name>
    <dbReference type="NCBI Taxonomy" id="1569628"/>
    <lineage>
        <taxon>Eukaryota</taxon>
        <taxon>Fungi</taxon>
        <taxon>Dikarya</taxon>
        <taxon>Basidiomycota</taxon>
        <taxon>Ustilaginomycotina</taxon>
        <taxon>Exobasidiomycetes</taxon>
        <taxon>Microstromatales</taxon>
        <taxon>Microstromatales incertae sedis</taxon>
        <taxon>Jaminaea</taxon>
    </lineage>
</organism>
<dbReference type="GO" id="GO:0061499">
    <property type="term" value="C:outer plaque of mitotic spindle pole body"/>
    <property type="evidence" value="ECO:0007669"/>
    <property type="project" value="TreeGrafter"/>
</dbReference>
<dbReference type="GO" id="GO:0031028">
    <property type="term" value="P:septation initiation signaling"/>
    <property type="evidence" value="ECO:0007669"/>
    <property type="project" value="TreeGrafter"/>
</dbReference>
<gene>
    <name evidence="4" type="ORF">BDZ90DRAFT_213813</name>
</gene>
<dbReference type="Gene3D" id="3.80.10.10">
    <property type="entry name" value="Ribonuclease Inhibitor"/>
    <property type="match status" value="2"/>
</dbReference>
<evidence type="ECO:0000256" key="1">
    <source>
        <dbReference type="ARBA" id="ARBA00022614"/>
    </source>
</evidence>
<proteinExistence type="predicted"/>
<dbReference type="InterPro" id="IPR052574">
    <property type="entry name" value="CDIRP"/>
</dbReference>
<dbReference type="PANTHER" id="PTHR47566:SF1">
    <property type="entry name" value="PROTEIN NUD1"/>
    <property type="match status" value="1"/>
</dbReference>
<feature type="compositionally biased region" description="Basic and acidic residues" evidence="3">
    <location>
        <begin position="427"/>
        <end position="466"/>
    </location>
</feature>
<evidence type="ECO:0000256" key="3">
    <source>
        <dbReference type="SAM" id="MobiDB-lite"/>
    </source>
</evidence>
<dbReference type="GO" id="GO:0035591">
    <property type="term" value="F:signaling adaptor activity"/>
    <property type="evidence" value="ECO:0007669"/>
    <property type="project" value="TreeGrafter"/>
</dbReference>
<dbReference type="EMBL" id="KZ819663">
    <property type="protein sequence ID" value="PWN29794.1"/>
    <property type="molecule type" value="Genomic_DNA"/>
</dbReference>
<dbReference type="Pfam" id="PF13855">
    <property type="entry name" value="LRR_8"/>
    <property type="match status" value="1"/>
</dbReference>
<keyword evidence="1" id="KW-0433">Leucine-rich repeat</keyword>
<feature type="region of interest" description="Disordered" evidence="3">
    <location>
        <begin position="427"/>
        <end position="488"/>
    </location>
</feature>
<dbReference type="OrthoDB" id="7451790at2759"/>
<dbReference type="InterPro" id="IPR001611">
    <property type="entry name" value="Leu-rich_rpt"/>
</dbReference>
<dbReference type="AlphaFoldDB" id="A0A316UXS5"/>
<feature type="non-terminal residue" evidence="4">
    <location>
        <position position="532"/>
    </location>
</feature>
<dbReference type="InterPro" id="IPR025875">
    <property type="entry name" value="Leu-rich_rpt_4"/>
</dbReference>
<dbReference type="GeneID" id="37026001"/>
<dbReference type="PROSITE" id="PS51450">
    <property type="entry name" value="LRR"/>
    <property type="match status" value="2"/>
</dbReference>
<dbReference type="SUPFAM" id="SSF52058">
    <property type="entry name" value="L domain-like"/>
    <property type="match status" value="1"/>
</dbReference>
<keyword evidence="5" id="KW-1185">Reference proteome</keyword>
<dbReference type="InterPro" id="IPR003591">
    <property type="entry name" value="Leu-rich_rpt_typical-subtyp"/>
</dbReference>
<keyword evidence="2" id="KW-0677">Repeat</keyword>
<sequence>ASFEVAHDRIVEVLTDVAPWVDSWEELTELDLSGRKLESVVRLKEFAPRLEKVRLDRNALSYLTGLPAGLRLLTLSGNRVPSIVSFGHLRSLETLDLSGNEVDDLSSLDCLMHLRHLRADANGISDVRGIERLEHLHSLSLRGNKLVSLDLSKTSWRRLSHLDVAHNALTSIKGLWHCKHLKTLDVGSNDLSLLDLGTGLMPRLRSLRVSNNSRLERLDVLPAARSLRTLFADFCALEKIDHLGALDKLEELSVRQQLTKPSKAPAGLHNVFGATPRLPNTSLSACSFNNVAYLELSACQLTAIPPNLAVLFPNLHQLVLDHNLFTRLPPSRSNGKSNGGGLAALSRLKRVSLVGCRIKSTRNLIEAFEGCDQLAVLDARMNPATLGLYPPVLASPLISASISPSPAFLAPMPNAETLRPDTIEGEMAQKQKERAEEERGRWEKSFWHKVHPRPEEDGDDSRGTEQHDDEDADETIKPAKQHDARFSRTLPAQLAMRRLLHRGTLGMVCPALQWLDGLQITDAEVNEAERVL</sequence>
<dbReference type="PANTHER" id="PTHR47566">
    <property type="match status" value="1"/>
</dbReference>
<evidence type="ECO:0000256" key="2">
    <source>
        <dbReference type="ARBA" id="ARBA00022737"/>
    </source>
</evidence>
<dbReference type="RefSeq" id="XP_025364406.1">
    <property type="nucleotide sequence ID" value="XM_025504178.1"/>
</dbReference>
<name>A0A316UXS5_9BASI</name>
<dbReference type="STRING" id="1569628.A0A316UXS5"/>
<accession>A0A316UXS5</accession>
<dbReference type="SMART" id="SM00369">
    <property type="entry name" value="LRR_TYP"/>
    <property type="match status" value="4"/>
</dbReference>
<dbReference type="Pfam" id="PF12799">
    <property type="entry name" value="LRR_4"/>
    <property type="match status" value="1"/>
</dbReference>
<reference evidence="4 5" key="1">
    <citation type="journal article" date="2018" name="Mol. Biol. Evol.">
        <title>Broad Genomic Sampling Reveals a Smut Pathogenic Ancestry of the Fungal Clade Ustilaginomycotina.</title>
        <authorList>
            <person name="Kijpornyongpan T."/>
            <person name="Mondo S.J."/>
            <person name="Barry K."/>
            <person name="Sandor L."/>
            <person name="Lee J."/>
            <person name="Lipzen A."/>
            <person name="Pangilinan J."/>
            <person name="LaButti K."/>
            <person name="Hainaut M."/>
            <person name="Henrissat B."/>
            <person name="Grigoriev I.V."/>
            <person name="Spatafora J.W."/>
            <person name="Aime M.C."/>
        </authorList>
    </citation>
    <scope>NUCLEOTIDE SEQUENCE [LARGE SCALE GENOMIC DNA]</scope>
    <source>
        <strain evidence="4 5">MCA 5214</strain>
    </source>
</reference>
<evidence type="ECO:0000313" key="5">
    <source>
        <dbReference type="Proteomes" id="UP000245884"/>
    </source>
</evidence>
<evidence type="ECO:0000313" key="4">
    <source>
        <dbReference type="EMBL" id="PWN29794.1"/>
    </source>
</evidence>
<feature type="compositionally biased region" description="Basic and acidic residues" evidence="3">
    <location>
        <begin position="474"/>
        <end position="486"/>
    </location>
</feature>
<protein>
    <submittedName>
        <fullName evidence="4">L domain-like protein</fullName>
    </submittedName>
</protein>
<dbReference type="InterPro" id="IPR032675">
    <property type="entry name" value="LRR_dom_sf"/>
</dbReference>
<feature type="non-terminal residue" evidence="4">
    <location>
        <position position="1"/>
    </location>
</feature>